<dbReference type="PANTHER" id="PTHR33495:SF2">
    <property type="entry name" value="ANTI-SIGMA FACTOR ANTAGONIST TM_1081-RELATED"/>
    <property type="match status" value="1"/>
</dbReference>
<dbReference type="EMBL" id="JBBKAM010000002">
    <property type="protein sequence ID" value="MEJ8640786.1"/>
    <property type="molecule type" value="Genomic_DNA"/>
</dbReference>
<evidence type="ECO:0000256" key="2">
    <source>
        <dbReference type="RuleBase" id="RU003749"/>
    </source>
</evidence>
<evidence type="ECO:0000259" key="3">
    <source>
        <dbReference type="PROSITE" id="PS50801"/>
    </source>
</evidence>
<comment type="caution">
    <text evidence="4">The sequence shown here is derived from an EMBL/GenBank/DDBJ whole genome shotgun (WGS) entry which is preliminary data.</text>
</comment>
<keyword evidence="5" id="KW-1185">Reference proteome</keyword>
<evidence type="ECO:0000256" key="1">
    <source>
        <dbReference type="ARBA" id="ARBA00009013"/>
    </source>
</evidence>
<comment type="similarity">
    <text evidence="1 2">Belongs to the anti-sigma-factor antagonist family.</text>
</comment>
<evidence type="ECO:0000313" key="5">
    <source>
        <dbReference type="Proteomes" id="UP001382904"/>
    </source>
</evidence>
<accession>A0ABU8TYS6</accession>
<feature type="domain" description="STAS" evidence="3">
    <location>
        <begin position="10"/>
        <end position="119"/>
    </location>
</feature>
<dbReference type="PROSITE" id="PS50801">
    <property type="entry name" value="STAS"/>
    <property type="match status" value="1"/>
</dbReference>
<sequence>MASPADGRRFTVDVRPMGDAVVLALTGELDHDTAEPLSAALGAALTDGVPRLVVDFSELLFCDSTGLNVLLHSRLAVQEAGGALELAGLRRPVARMFHITGADEIFRVHPDVAHALAEQRPA</sequence>
<dbReference type="Gene3D" id="3.30.750.24">
    <property type="entry name" value="STAS domain"/>
    <property type="match status" value="1"/>
</dbReference>
<reference evidence="4 5" key="1">
    <citation type="submission" date="2024-03" db="EMBL/GenBank/DDBJ databases">
        <title>Novel Streptomyces species of biotechnological and ecological value are a feature of Machair soil.</title>
        <authorList>
            <person name="Prole J.R."/>
            <person name="Goodfellow M."/>
            <person name="Allenby N."/>
            <person name="Ward A.C."/>
        </authorList>
    </citation>
    <scope>NUCLEOTIDE SEQUENCE [LARGE SCALE GENOMIC DNA]</scope>
    <source>
        <strain evidence="4 5">MS1.HAVA.3</strain>
    </source>
</reference>
<name>A0ABU8TYS6_9ACTN</name>
<evidence type="ECO:0000313" key="4">
    <source>
        <dbReference type="EMBL" id="MEJ8640786.1"/>
    </source>
</evidence>
<dbReference type="InterPro" id="IPR036513">
    <property type="entry name" value="STAS_dom_sf"/>
</dbReference>
<protein>
    <recommendedName>
        <fullName evidence="2">Anti-sigma factor antagonist</fullName>
    </recommendedName>
</protein>
<dbReference type="SUPFAM" id="SSF52091">
    <property type="entry name" value="SpoIIaa-like"/>
    <property type="match status" value="1"/>
</dbReference>
<dbReference type="Proteomes" id="UP001382904">
    <property type="component" value="Unassembled WGS sequence"/>
</dbReference>
<dbReference type="PANTHER" id="PTHR33495">
    <property type="entry name" value="ANTI-SIGMA FACTOR ANTAGONIST TM_1081-RELATED-RELATED"/>
    <property type="match status" value="1"/>
</dbReference>
<dbReference type="Pfam" id="PF13466">
    <property type="entry name" value="STAS_2"/>
    <property type="match status" value="1"/>
</dbReference>
<organism evidence="4 5">
    <name type="scientific">Streptomyces caledonius</name>
    <dbReference type="NCBI Taxonomy" id="3134107"/>
    <lineage>
        <taxon>Bacteria</taxon>
        <taxon>Bacillati</taxon>
        <taxon>Actinomycetota</taxon>
        <taxon>Actinomycetes</taxon>
        <taxon>Kitasatosporales</taxon>
        <taxon>Streptomycetaceae</taxon>
        <taxon>Streptomyces</taxon>
    </lineage>
</organism>
<proteinExistence type="inferred from homology"/>
<dbReference type="CDD" id="cd07043">
    <property type="entry name" value="STAS_anti-anti-sigma_factors"/>
    <property type="match status" value="1"/>
</dbReference>
<dbReference type="InterPro" id="IPR003658">
    <property type="entry name" value="Anti-sigma_ant"/>
</dbReference>
<dbReference type="NCBIfam" id="TIGR00377">
    <property type="entry name" value="ant_ant_sig"/>
    <property type="match status" value="1"/>
</dbReference>
<dbReference type="InterPro" id="IPR002645">
    <property type="entry name" value="STAS_dom"/>
</dbReference>
<dbReference type="InterPro" id="IPR058548">
    <property type="entry name" value="MlaB-like_STAS"/>
</dbReference>
<gene>
    <name evidence="4" type="ORF">WKI68_03620</name>
</gene>